<dbReference type="EMBL" id="AECT01000008">
    <property type="protein sequence ID" value="EFU22914.1"/>
    <property type="molecule type" value="Genomic_DNA"/>
</dbReference>
<reference evidence="1 2" key="1">
    <citation type="submission" date="2010-11" db="EMBL/GenBank/DDBJ databases">
        <authorList>
            <person name="Weinstock G."/>
            <person name="Sodergren E."/>
            <person name="Clifton S."/>
            <person name="Fulton L."/>
            <person name="Fulton B."/>
            <person name="Courtney L."/>
            <person name="Fronick C."/>
            <person name="Harrison M."/>
            <person name="Strong C."/>
            <person name="Farmer C."/>
            <person name="Delahaunty K."/>
            <person name="Markovic C."/>
            <person name="Hall O."/>
            <person name="Minx P."/>
            <person name="Tomlinson C."/>
            <person name="Mitreva M."/>
            <person name="Hou S."/>
            <person name="Chen J."/>
            <person name="Wollam A."/>
            <person name="Pepin K.H."/>
            <person name="Johnson M."/>
            <person name="Bhonagiri V."/>
            <person name="Zhang X."/>
            <person name="Suruliraj S."/>
            <person name="Warren W."/>
            <person name="Chinwalla A."/>
            <person name="Mardis E.R."/>
            <person name="Wilson R.K."/>
        </authorList>
    </citation>
    <scope>NUCLEOTIDE SEQUENCE [LARGE SCALE GENOMIC DNA]</scope>
    <source>
        <strain evidence="1 2">F0211</strain>
    </source>
</reference>
<evidence type="ECO:0000313" key="1">
    <source>
        <dbReference type="EMBL" id="EFU22914.1"/>
    </source>
</evidence>
<organism evidence="1 2">
    <name type="scientific">Streptococcus anginosus F0211</name>
    <dbReference type="NCBI Taxonomy" id="706437"/>
    <lineage>
        <taxon>Bacteria</taxon>
        <taxon>Bacillati</taxon>
        <taxon>Bacillota</taxon>
        <taxon>Bacilli</taxon>
        <taxon>Lactobacillales</taxon>
        <taxon>Streptococcaceae</taxon>
        <taxon>Streptococcus</taxon>
        <taxon>Streptococcus anginosus group</taxon>
    </lineage>
</organism>
<evidence type="ECO:0000313" key="2">
    <source>
        <dbReference type="Proteomes" id="UP000002973"/>
    </source>
</evidence>
<comment type="caution">
    <text evidence="1">The sequence shown here is derived from an EMBL/GenBank/DDBJ whole genome shotgun (WGS) entry which is preliminary data.</text>
</comment>
<name>E6IZT0_STRAP</name>
<accession>E6IZT0</accession>
<proteinExistence type="predicted"/>
<sequence>MPYTSYLPFLPHFFIKKDPAYTRKASRKWRADFLTLLSPETLEASLDFLKG</sequence>
<gene>
    <name evidence="1" type="ORF">HMPREF0813_00497</name>
</gene>
<protein>
    <submittedName>
        <fullName evidence="1">Uncharacterized protein</fullName>
    </submittedName>
</protein>
<dbReference type="AlphaFoldDB" id="E6IZT0"/>
<dbReference type="Proteomes" id="UP000002973">
    <property type="component" value="Unassembled WGS sequence"/>
</dbReference>